<reference evidence="3 4" key="1">
    <citation type="submission" date="2024-09" db="EMBL/GenBank/DDBJ databases">
        <authorList>
            <person name="Sun Q."/>
            <person name="Mori K."/>
        </authorList>
    </citation>
    <scope>NUCLEOTIDE SEQUENCE [LARGE SCALE GENOMIC DNA]</scope>
    <source>
        <strain evidence="3 4">CICC 10874</strain>
    </source>
</reference>
<proteinExistence type="predicted"/>
<evidence type="ECO:0000256" key="1">
    <source>
        <dbReference type="SAM" id="MobiDB-lite"/>
    </source>
</evidence>
<dbReference type="EMBL" id="JBHLSV010000046">
    <property type="protein sequence ID" value="MFC0676178.1"/>
    <property type="molecule type" value="Genomic_DNA"/>
</dbReference>
<organism evidence="3 4">
    <name type="scientific">Brachybacterium hainanense</name>
    <dbReference type="NCBI Taxonomy" id="1541174"/>
    <lineage>
        <taxon>Bacteria</taxon>
        <taxon>Bacillati</taxon>
        <taxon>Actinomycetota</taxon>
        <taxon>Actinomycetes</taxon>
        <taxon>Micrococcales</taxon>
        <taxon>Dermabacteraceae</taxon>
        <taxon>Brachybacterium</taxon>
    </lineage>
</organism>
<feature type="transmembrane region" description="Helical" evidence="2">
    <location>
        <begin position="184"/>
        <end position="207"/>
    </location>
</feature>
<evidence type="ECO:0000256" key="2">
    <source>
        <dbReference type="SAM" id="Phobius"/>
    </source>
</evidence>
<keyword evidence="2" id="KW-0472">Membrane</keyword>
<keyword evidence="4" id="KW-1185">Reference proteome</keyword>
<gene>
    <name evidence="3" type="ORF">ACFFF6_19705</name>
</gene>
<evidence type="ECO:0000313" key="3">
    <source>
        <dbReference type="EMBL" id="MFC0676178.1"/>
    </source>
</evidence>
<feature type="transmembrane region" description="Helical" evidence="2">
    <location>
        <begin position="332"/>
        <end position="358"/>
    </location>
</feature>
<sequence length="534" mass="57200">MTLPPRASSAHRPAPLRNLPDPPQLPLDSPALALPEQIMLPSRRLLRARLLRAAWMPALVLLPLWYALLTCYVLGTSPTFLLLGSLALVVEPGMFDMFVRSIGFTPLGLGLAYLLVPLTGTLVSLSLLLLSVHRVATINPRMHLTEEDFQRAVSRRAAAPLMILPLVSVIATVLLALTPLSPHWGTLSAGVLAALCAALLWCALAWLTMRPLLSAPRLLDVPTPAEQMSLWDRSTRTAPAADRAARLAVLVTQDRRHLPPVPSRLEPGPAELLARAGRTLAALAGPAMTWVGLVMLPLGWIIFSILDLVVVIERMTSDMAFSVVQAQQPWQVFAVGLPLLAVLAGLVSLAPQLAMLLARPLRSRVLDERTYPDWETRAELNPWEARVVVLTGVLVALEALIITGALAVLLELAGGMTSTGWVWIGIDVLVASPLLGAAASFAMRRRLRDIVYGPAGLYTRRRTPFVLVAPEGGVAPLRPASPEEHLSPYRAADAEAVSRGILPDFGTGGGADASAPTGADPHRIPSADPGPADR</sequence>
<protein>
    <submittedName>
        <fullName evidence="3">Uncharacterized protein</fullName>
    </submittedName>
</protein>
<feature type="transmembrane region" description="Helical" evidence="2">
    <location>
        <begin position="421"/>
        <end position="442"/>
    </location>
</feature>
<dbReference type="RefSeq" id="WP_376983229.1">
    <property type="nucleotide sequence ID" value="NZ_JBHLSV010000046.1"/>
</dbReference>
<feature type="transmembrane region" description="Helical" evidence="2">
    <location>
        <begin position="287"/>
        <end position="312"/>
    </location>
</feature>
<dbReference type="Proteomes" id="UP001589793">
    <property type="component" value="Unassembled WGS sequence"/>
</dbReference>
<feature type="compositionally biased region" description="Basic and acidic residues" evidence="1">
    <location>
        <begin position="520"/>
        <end position="534"/>
    </location>
</feature>
<feature type="region of interest" description="Disordered" evidence="1">
    <location>
        <begin position="1"/>
        <end position="23"/>
    </location>
</feature>
<accession>A0ABV6RJQ9</accession>
<feature type="compositionally biased region" description="Low complexity" evidence="1">
    <location>
        <begin position="1"/>
        <end position="19"/>
    </location>
</feature>
<keyword evidence="2" id="KW-1133">Transmembrane helix</keyword>
<keyword evidence="2" id="KW-0812">Transmembrane</keyword>
<feature type="transmembrane region" description="Helical" evidence="2">
    <location>
        <begin position="387"/>
        <end position="409"/>
    </location>
</feature>
<feature type="transmembrane region" description="Helical" evidence="2">
    <location>
        <begin position="111"/>
        <end position="136"/>
    </location>
</feature>
<feature type="transmembrane region" description="Helical" evidence="2">
    <location>
        <begin position="53"/>
        <end position="75"/>
    </location>
</feature>
<feature type="region of interest" description="Disordered" evidence="1">
    <location>
        <begin position="500"/>
        <end position="534"/>
    </location>
</feature>
<comment type="caution">
    <text evidence="3">The sequence shown here is derived from an EMBL/GenBank/DDBJ whole genome shotgun (WGS) entry which is preliminary data.</text>
</comment>
<feature type="transmembrane region" description="Helical" evidence="2">
    <location>
        <begin position="157"/>
        <end position="178"/>
    </location>
</feature>
<evidence type="ECO:0000313" key="4">
    <source>
        <dbReference type="Proteomes" id="UP001589793"/>
    </source>
</evidence>
<name>A0ABV6RJQ9_9MICO</name>